<feature type="transmembrane region" description="Helical" evidence="2">
    <location>
        <begin position="246"/>
        <end position="267"/>
    </location>
</feature>
<keyword evidence="2" id="KW-0812">Transmembrane</keyword>
<dbReference type="EMBL" id="KQ474073">
    <property type="protein sequence ID" value="KPV77925.1"/>
    <property type="molecule type" value="Genomic_DNA"/>
</dbReference>
<feature type="transmembrane region" description="Helical" evidence="2">
    <location>
        <begin position="164"/>
        <end position="190"/>
    </location>
</feature>
<keyword evidence="2" id="KW-1133">Transmembrane helix</keyword>
<proteinExistence type="predicted"/>
<feature type="transmembrane region" description="Helical" evidence="2">
    <location>
        <begin position="89"/>
        <end position="110"/>
    </location>
</feature>
<feature type="transmembrane region" description="Helical" evidence="2">
    <location>
        <begin position="33"/>
        <end position="57"/>
    </location>
</feature>
<gene>
    <name evidence="3" type="ORF">RHOBADRAFT_50453</name>
</gene>
<name>A0A194SBV0_RHOGW</name>
<feature type="region of interest" description="Disordered" evidence="1">
    <location>
        <begin position="457"/>
        <end position="560"/>
    </location>
</feature>
<accession>A0A194SBV0</accession>
<feature type="transmembrane region" description="Helical" evidence="2">
    <location>
        <begin position="385"/>
        <end position="404"/>
    </location>
</feature>
<reference evidence="3 4" key="1">
    <citation type="journal article" date="2015" name="Front. Microbiol.">
        <title>Genome sequence of the plant growth promoting endophytic yeast Rhodotorula graminis WP1.</title>
        <authorList>
            <person name="Firrincieli A."/>
            <person name="Otillar R."/>
            <person name="Salamov A."/>
            <person name="Schmutz J."/>
            <person name="Khan Z."/>
            <person name="Redman R.S."/>
            <person name="Fleck N.D."/>
            <person name="Lindquist E."/>
            <person name="Grigoriev I.V."/>
            <person name="Doty S.L."/>
        </authorList>
    </citation>
    <scope>NUCLEOTIDE SEQUENCE [LARGE SCALE GENOMIC DNA]</scope>
    <source>
        <strain evidence="3 4">WP1</strain>
    </source>
</reference>
<dbReference type="GeneID" id="28975773"/>
<organism evidence="3 4">
    <name type="scientific">Rhodotorula graminis (strain WP1)</name>
    <dbReference type="NCBI Taxonomy" id="578459"/>
    <lineage>
        <taxon>Eukaryota</taxon>
        <taxon>Fungi</taxon>
        <taxon>Dikarya</taxon>
        <taxon>Basidiomycota</taxon>
        <taxon>Pucciniomycotina</taxon>
        <taxon>Microbotryomycetes</taxon>
        <taxon>Sporidiobolales</taxon>
        <taxon>Sporidiobolaceae</taxon>
        <taxon>Rhodotorula</taxon>
    </lineage>
</organism>
<keyword evidence="4" id="KW-1185">Reference proteome</keyword>
<keyword evidence="2" id="KW-0472">Membrane</keyword>
<evidence type="ECO:0000313" key="3">
    <source>
        <dbReference type="EMBL" id="KPV77925.1"/>
    </source>
</evidence>
<dbReference type="RefSeq" id="XP_018273974.1">
    <property type="nucleotide sequence ID" value="XM_018415325.1"/>
</dbReference>
<protein>
    <submittedName>
        <fullName evidence="3">Uncharacterized protein</fullName>
    </submittedName>
</protein>
<dbReference type="OrthoDB" id="10530801at2759"/>
<sequence length="619" mass="66694">MASSLPTTLDERTVANLISTLDRTLYPEPTAGFTARTAILIALTALSMLLVLLYLYLHYRSSSEGVRCLWFMRLIDRPSGRFLVINPRLAWVGTVLLYGSYELVILGVFWQTYSLGRGQKAWLALRTFDAMVLALGGWIISWAGLTAFLVAVDSERHCVSARTANFLFIGGGLTLIGVQTALATAVTVLLERFWDRYLELRGALVRLDRSLDGKAPTLLDFVPLRDPAEAFAAAAGPARTASLVQFAFIIVFPLSILAVNFGGLALVRRLRHQLNESAEFDASAIEIDLDRNATMVSSGGLGPRPAPALEVASPSSSGFGVRDAQLAVSVAPEGGNDGVHVKAHHQLDARAVRILDRRGGTSAARAQTRRLLVLQKAMRDLQMTAWHIGFVSTCLLATTIWLLYCAVTDRTTSGEWAYIEGTAMPAQWIYSVAVVVSLFFLIYNQLASRRRLVGLEKGDDSNAVTPPKLHVTMPASGRSTPGSSPLDSTRSATRSRSQGEVENPAKDAFEKHLLGIGDDDGAPAPARPPSDADMTRRPTLRKKSWASFASRDSGEGGGPAWRLSWPARAVPPRMASAAASVFVTVETSQVCDDGAVGQSLAAREENLGSGLFGGGIERA</sequence>
<dbReference type="Proteomes" id="UP000053890">
    <property type="component" value="Unassembled WGS sequence"/>
</dbReference>
<dbReference type="OMA" id="WWIFESA"/>
<feature type="transmembrane region" description="Helical" evidence="2">
    <location>
        <begin position="424"/>
        <end position="443"/>
    </location>
</feature>
<evidence type="ECO:0000256" key="2">
    <source>
        <dbReference type="SAM" id="Phobius"/>
    </source>
</evidence>
<feature type="compositionally biased region" description="Polar residues" evidence="1">
    <location>
        <begin position="477"/>
        <end position="496"/>
    </location>
</feature>
<evidence type="ECO:0000256" key="1">
    <source>
        <dbReference type="SAM" id="MobiDB-lite"/>
    </source>
</evidence>
<dbReference type="AlphaFoldDB" id="A0A194SBV0"/>
<feature type="transmembrane region" description="Helical" evidence="2">
    <location>
        <begin position="130"/>
        <end position="152"/>
    </location>
</feature>
<evidence type="ECO:0000313" key="4">
    <source>
        <dbReference type="Proteomes" id="UP000053890"/>
    </source>
</evidence>
<feature type="compositionally biased region" description="Basic and acidic residues" evidence="1">
    <location>
        <begin position="497"/>
        <end position="513"/>
    </location>
</feature>